<proteinExistence type="predicted"/>
<dbReference type="PANTHER" id="PTHR35333:SF3">
    <property type="entry name" value="BETA-LACTAMASE-TYPE TRANSPEPTIDASE FOLD CONTAINING PROTEIN"/>
    <property type="match status" value="1"/>
</dbReference>
<dbReference type="Pfam" id="PF13354">
    <property type="entry name" value="Beta-lactamase2"/>
    <property type="match status" value="1"/>
</dbReference>
<dbReference type="RefSeq" id="WP_013334913.1">
    <property type="nucleotide sequence ID" value="NC_014534.1"/>
</dbReference>
<keyword evidence="2" id="KW-1133">Transmembrane helix</keyword>
<organism evidence="4 5">
    <name type="scientific">Gloeothece verrucosa (strain PCC 7822)</name>
    <name type="common">Cyanothece sp. (strain PCC 7822)</name>
    <dbReference type="NCBI Taxonomy" id="497965"/>
    <lineage>
        <taxon>Bacteria</taxon>
        <taxon>Bacillati</taxon>
        <taxon>Cyanobacteriota</taxon>
        <taxon>Cyanophyceae</taxon>
        <taxon>Oscillatoriophycideae</taxon>
        <taxon>Chroococcales</taxon>
        <taxon>Aphanothecaceae</taxon>
        <taxon>Gloeothece</taxon>
        <taxon>Gloeothece verrucosa</taxon>
    </lineage>
</organism>
<geneLocation type="plasmid" evidence="4 5">
    <name>Cy782202</name>
</geneLocation>
<dbReference type="AlphaFoldDB" id="E0UMI5"/>
<dbReference type="Proteomes" id="UP000008206">
    <property type="component" value="Plasmid Cy782202"/>
</dbReference>
<dbReference type="HOGENOM" id="CLU_045682_1_0_3"/>
<dbReference type="GO" id="GO:0030655">
    <property type="term" value="P:beta-lactam antibiotic catabolic process"/>
    <property type="evidence" value="ECO:0007669"/>
    <property type="project" value="InterPro"/>
</dbReference>
<dbReference type="GO" id="GO:0046677">
    <property type="term" value="P:response to antibiotic"/>
    <property type="evidence" value="ECO:0007669"/>
    <property type="project" value="InterPro"/>
</dbReference>
<feature type="region of interest" description="Disordered" evidence="1">
    <location>
        <begin position="151"/>
        <end position="185"/>
    </location>
</feature>
<sequence>MDKLPRKKPKKKPKKTPKINLIRISFKYPLVWATLITASFAFYLNFMVQQNTTCEDIVTDHNSSIYKPVKLHKNQQICYNIHVKKGQQFRLLTNYPANLETPDKLKEIFLGINPKSFQTPGIYKLTSNKVEQDVTYQTILKFIPQYTTSNLPNLPELPPSQSQVTPPTNSAKKTEQSSPLTPPASNEQAQFVYNVNQEPNFHPDPKLEKIVDNIVNLAQSRGLPINQLSISLLNLNPYQCCSYAGYEENTLRYPASIVKLFWLVAFYAQKNQQNYFPQEISLQEQKLLSKMIRDSDNESASVILDQITQTKSSLKKLSENKFELWKNKRYQINNFFRNAGYDNINITQKTFPIPNLLNSPEGPDLQIRQLNGQQSPPIRNKITTHHVARLLYEIYAGQAISQDYSLATMDLLKRDLFPSAWKEKLYDAIEEFLGQGIYTLFSNNPNSVQFYSKMGWTFGTRNDGAIILSNKANYILVIFGDDPKYYEDKQFFPLVSQEVYQEISKLP</sequence>
<protein>
    <recommendedName>
        <fullName evidence="3">Beta-lactamase class A catalytic domain-containing protein</fullName>
    </recommendedName>
</protein>
<reference evidence="5" key="1">
    <citation type="journal article" date="2011" name="MBio">
        <title>Novel metabolic attributes of the genus Cyanothece, comprising a group of unicellular nitrogen-fixing Cyanobacteria.</title>
        <authorList>
            <person name="Bandyopadhyay A."/>
            <person name="Elvitigala T."/>
            <person name="Welsh E."/>
            <person name="Stockel J."/>
            <person name="Liberton M."/>
            <person name="Min H."/>
            <person name="Sherman L.A."/>
            <person name="Pakrasi H.B."/>
        </authorList>
    </citation>
    <scope>NUCLEOTIDE SEQUENCE [LARGE SCALE GENOMIC DNA]</scope>
    <source>
        <strain evidence="5">PCC 7822</strain>
        <plasmid evidence="5">Cy782202</plasmid>
    </source>
</reference>
<accession>E0UMI5</accession>
<evidence type="ECO:0000256" key="1">
    <source>
        <dbReference type="SAM" id="MobiDB-lite"/>
    </source>
</evidence>
<feature type="transmembrane region" description="Helical" evidence="2">
    <location>
        <begin position="21"/>
        <end position="44"/>
    </location>
</feature>
<feature type="compositionally biased region" description="Low complexity" evidence="1">
    <location>
        <begin position="151"/>
        <end position="163"/>
    </location>
</feature>
<dbReference type="InterPro" id="IPR000871">
    <property type="entry name" value="Beta-lactam_class-A"/>
</dbReference>
<dbReference type="KEGG" id="cyj:Cyan7822_6378"/>
<dbReference type="OrthoDB" id="7510992at2"/>
<dbReference type="InterPro" id="IPR012338">
    <property type="entry name" value="Beta-lactam/transpept-like"/>
</dbReference>
<feature type="domain" description="Beta-lactamase class A catalytic" evidence="3">
    <location>
        <begin position="331"/>
        <end position="479"/>
    </location>
</feature>
<keyword evidence="2" id="KW-0812">Transmembrane</keyword>
<evidence type="ECO:0000313" key="4">
    <source>
        <dbReference type="EMBL" id="ADN18165.1"/>
    </source>
</evidence>
<name>E0UMI5_GLOV7</name>
<keyword evidence="5" id="KW-1185">Reference proteome</keyword>
<feature type="compositionally biased region" description="Polar residues" evidence="1">
    <location>
        <begin position="164"/>
        <end position="185"/>
    </location>
</feature>
<evidence type="ECO:0000259" key="3">
    <source>
        <dbReference type="Pfam" id="PF13354"/>
    </source>
</evidence>
<gene>
    <name evidence="4" type="ordered locus">Cyan7822_6378</name>
</gene>
<evidence type="ECO:0000313" key="5">
    <source>
        <dbReference type="Proteomes" id="UP000008206"/>
    </source>
</evidence>
<dbReference type="InterPro" id="IPR045155">
    <property type="entry name" value="Beta-lactam_cat"/>
</dbReference>
<dbReference type="EMBL" id="CP002200">
    <property type="protein sequence ID" value="ADN18165.1"/>
    <property type="molecule type" value="Genomic_DNA"/>
</dbReference>
<evidence type="ECO:0000256" key="2">
    <source>
        <dbReference type="SAM" id="Phobius"/>
    </source>
</evidence>
<keyword evidence="4" id="KW-0614">Plasmid</keyword>
<dbReference type="GO" id="GO:0008800">
    <property type="term" value="F:beta-lactamase activity"/>
    <property type="evidence" value="ECO:0007669"/>
    <property type="project" value="InterPro"/>
</dbReference>
<keyword evidence="2" id="KW-0472">Membrane</keyword>
<dbReference type="PANTHER" id="PTHR35333">
    <property type="entry name" value="BETA-LACTAMASE"/>
    <property type="match status" value="1"/>
</dbReference>
<dbReference type="SUPFAM" id="SSF56601">
    <property type="entry name" value="beta-lactamase/transpeptidase-like"/>
    <property type="match status" value="1"/>
</dbReference>
<dbReference type="Gene3D" id="3.40.710.10">
    <property type="entry name" value="DD-peptidase/beta-lactamase superfamily"/>
    <property type="match status" value="1"/>
</dbReference>